<sequence>MNYISGFVSHIQPQTQAASDVAQEVERTSRRVIANVKLGSPGRSRPMEELTAVANAHGMLSTFPGLATYERAARFLTVLPLSASLPEISIDPDGEVAFDWVVDDNMLSVSLGASGQLSFAADVEGKISSGAAFFGAVLPDELSSVLDNFG</sequence>
<evidence type="ECO:0000313" key="2">
    <source>
        <dbReference type="Proteomes" id="UP000470302"/>
    </source>
</evidence>
<dbReference type="AlphaFoldDB" id="A0A845FYY8"/>
<evidence type="ECO:0000313" key="1">
    <source>
        <dbReference type="EMBL" id="MYM87713.1"/>
    </source>
</evidence>
<organism evidence="1 2">
    <name type="scientific">Duganella vulcania</name>
    <dbReference type="NCBI Taxonomy" id="2692166"/>
    <lineage>
        <taxon>Bacteria</taxon>
        <taxon>Pseudomonadati</taxon>
        <taxon>Pseudomonadota</taxon>
        <taxon>Betaproteobacteria</taxon>
        <taxon>Burkholderiales</taxon>
        <taxon>Oxalobacteraceae</taxon>
        <taxon>Telluria group</taxon>
        <taxon>Duganella</taxon>
    </lineage>
</organism>
<gene>
    <name evidence="1" type="ORF">GTP91_11025</name>
</gene>
<reference evidence="1 2" key="1">
    <citation type="submission" date="2020-01" db="EMBL/GenBank/DDBJ databases">
        <title>Novel species isolated from a subtropical stream in China.</title>
        <authorList>
            <person name="Lu H."/>
        </authorList>
    </citation>
    <scope>NUCLEOTIDE SEQUENCE [LARGE SCALE GENOMIC DNA]</scope>
    <source>
        <strain evidence="1 2">FT82W</strain>
    </source>
</reference>
<protein>
    <submittedName>
        <fullName evidence="1">Uncharacterized protein</fullName>
    </submittedName>
</protein>
<dbReference type="EMBL" id="WWCW01000029">
    <property type="protein sequence ID" value="MYM87713.1"/>
    <property type="molecule type" value="Genomic_DNA"/>
</dbReference>
<name>A0A845FYY8_9BURK</name>
<comment type="caution">
    <text evidence="1">The sequence shown here is derived from an EMBL/GenBank/DDBJ whole genome shotgun (WGS) entry which is preliminary data.</text>
</comment>
<dbReference type="Proteomes" id="UP000470302">
    <property type="component" value="Unassembled WGS sequence"/>
</dbReference>
<accession>A0A845FYY8</accession>
<proteinExistence type="predicted"/>
<dbReference type="RefSeq" id="WP_161096828.1">
    <property type="nucleotide sequence ID" value="NZ_WWCW01000029.1"/>
</dbReference>